<dbReference type="Proteomes" id="UP001055811">
    <property type="component" value="Linkage Group LG03"/>
</dbReference>
<evidence type="ECO:0000313" key="2">
    <source>
        <dbReference type="Proteomes" id="UP001055811"/>
    </source>
</evidence>
<proteinExistence type="predicted"/>
<gene>
    <name evidence="1" type="ORF">L2E82_19468</name>
</gene>
<dbReference type="EMBL" id="CM042011">
    <property type="protein sequence ID" value="KAI3768638.1"/>
    <property type="molecule type" value="Genomic_DNA"/>
</dbReference>
<keyword evidence="2" id="KW-1185">Reference proteome</keyword>
<protein>
    <submittedName>
        <fullName evidence="1">Uncharacterized protein</fullName>
    </submittedName>
</protein>
<accession>A0ACB9FBA1</accession>
<reference evidence="1 2" key="2">
    <citation type="journal article" date="2022" name="Mol. Ecol. Resour.">
        <title>The genomes of chicory, endive, great burdock and yacon provide insights into Asteraceae paleo-polyploidization history and plant inulin production.</title>
        <authorList>
            <person name="Fan W."/>
            <person name="Wang S."/>
            <person name="Wang H."/>
            <person name="Wang A."/>
            <person name="Jiang F."/>
            <person name="Liu H."/>
            <person name="Zhao H."/>
            <person name="Xu D."/>
            <person name="Zhang Y."/>
        </authorList>
    </citation>
    <scope>NUCLEOTIDE SEQUENCE [LARGE SCALE GENOMIC DNA]</scope>
    <source>
        <strain evidence="2">cv. Punajuju</strain>
        <tissue evidence="1">Leaves</tissue>
    </source>
</reference>
<reference evidence="2" key="1">
    <citation type="journal article" date="2022" name="Mol. Ecol. Resour.">
        <title>The genomes of chicory, endive, great burdock and yacon provide insights into Asteraceae palaeo-polyploidization history and plant inulin production.</title>
        <authorList>
            <person name="Fan W."/>
            <person name="Wang S."/>
            <person name="Wang H."/>
            <person name="Wang A."/>
            <person name="Jiang F."/>
            <person name="Liu H."/>
            <person name="Zhao H."/>
            <person name="Xu D."/>
            <person name="Zhang Y."/>
        </authorList>
    </citation>
    <scope>NUCLEOTIDE SEQUENCE [LARGE SCALE GENOMIC DNA]</scope>
    <source>
        <strain evidence="2">cv. Punajuju</strain>
    </source>
</reference>
<comment type="caution">
    <text evidence="1">The sequence shown here is derived from an EMBL/GenBank/DDBJ whole genome shotgun (WGS) entry which is preliminary data.</text>
</comment>
<sequence>MEAHFSASASINPTSSISKLHQCNYQRKLIISMGIQIPLRKKVTLIPNSTIQRNSHGIPDDHQRFPFYFVIMVPNFTGTISNAIRRNENSFAVLFALVYVGFVLSRLCLSKYISLPKNEKLMQHFWLKLDVWFLYTVITFGFVYQFADFSHMQTTVAMYILVSVCSSFLFLAFLIVDLVEFWKIWRQDETQVPENQRIDAGKSNYYSLTIWENL</sequence>
<name>A0ACB9FBA1_CICIN</name>
<evidence type="ECO:0000313" key="1">
    <source>
        <dbReference type="EMBL" id="KAI3768638.1"/>
    </source>
</evidence>
<organism evidence="1 2">
    <name type="scientific">Cichorium intybus</name>
    <name type="common">Chicory</name>
    <dbReference type="NCBI Taxonomy" id="13427"/>
    <lineage>
        <taxon>Eukaryota</taxon>
        <taxon>Viridiplantae</taxon>
        <taxon>Streptophyta</taxon>
        <taxon>Embryophyta</taxon>
        <taxon>Tracheophyta</taxon>
        <taxon>Spermatophyta</taxon>
        <taxon>Magnoliopsida</taxon>
        <taxon>eudicotyledons</taxon>
        <taxon>Gunneridae</taxon>
        <taxon>Pentapetalae</taxon>
        <taxon>asterids</taxon>
        <taxon>campanulids</taxon>
        <taxon>Asterales</taxon>
        <taxon>Asteraceae</taxon>
        <taxon>Cichorioideae</taxon>
        <taxon>Cichorieae</taxon>
        <taxon>Cichoriinae</taxon>
        <taxon>Cichorium</taxon>
    </lineage>
</organism>